<name>A0A443SG03_9ACAR</name>
<dbReference type="OrthoDB" id="6514991at2759"/>
<keyword evidence="1" id="KW-0193">Cuticle</keyword>
<dbReference type="PROSITE" id="PS51155">
    <property type="entry name" value="CHIT_BIND_RR_2"/>
    <property type="match status" value="1"/>
</dbReference>
<keyword evidence="4" id="KW-1185">Reference proteome</keyword>
<dbReference type="Pfam" id="PF00379">
    <property type="entry name" value="Chitin_bind_4"/>
    <property type="match status" value="1"/>
</dbReference>
<feature type="chain" id="PRO_5019162066" evidence="2">
    <location>
        <begin position="23"/>
        <end position="171"/>
    </location>
</feature>
<dbReference type="AlphaFoldDB" id="A0A443SG03"/>
<dbReference type="STRING" id="299467.A0A443SG03"/>
<accession>A0A443SG03</accession>
<evidence type="ECO:0000256" key="1">
    <source>
        <dbReference type="PROSITE-ProRule" id="PRU00497"/>
    </source>
</evidence>
<dbReference type="VEuPathDB" id="VectorBase:LDEU005618"/>
<sequence>IAIFAAFLATAFAGYRAPGSSAYYGYSPSYGVPKAAYAVPVAAYAAPKAAYIEPVYKPQPYSFGYNIDDGYGNNNHQNEEGDEYGSKRGSYGYTDAYGIYRKVDYIADDYGFRASISTNEPGTTSADPADVKMVAKEPAAQVHPAPAYHAPTYVAYGGHHGGHHGRFGYKS</sequence>
<proteinExistence type="predicted"/>
<dbReference type="PANTHER" id="PTHR10380">
    <property type="entry name" value="CUTICLE PROTEIN"/>
    <property type="match status" value="1"/>
</dbReference>
<dbReference type="InterPro" id="IPR050468">
    <property type="entry name" value="Cuticle_Struct_Prot"/>
</dbReference>
<organism evidence="3 4">
    <name type="scientific">Leptotrombidium deliense</name>
    <dbReference type="NCBI Taxonomy" id="299467"/>
    <lineage>
        <taxon>Eukaryota</taxon>
        <taxon>Metazoa</taxon>
        <taxon>Ecdysozoa</taxon>
        <taxon>Arthropoda</taxon>
        <taxon>Chelicerata</taxon>
        <taxon>Arachnida</taxon>
        <taxon>Acari</taxon>
        <taxon>Acariformes</taxon>
        <taxon>Trombidiformes</taxon>
        <taxon>Prostigmata</taxon>
        <taxon>Anystina</taxon>
        <taxon>Parasitengona</taxon>
        <taxon>Trombiculoidea</taxon>
        <taxon>Trombiculidae</taxon>
        <taxon>Leptotrombidium</taxon>
    </lineage>
</organism>
<dbReference type="Proteomes" id="UP000288716">
    <property type="component" value="Unassembled WGS sequence"/>
</dbReference>
<keyword evidence="2" id="KW-0732">Signal</keyword>
<dbReference type="GO" id="GO:0008010">
    <property type="term" value="F:structural constituent of chitin-based larval cuticle"/>
    <property type="evidence" value="ECO:0007669"/>
    <property type="project" value="TreeGrafter"/>
</dbReference>
<evidence type="ECO:0000256" key="2">
    <source>
        <dbReference type="SAM" id="SignalP"/>
    </source>
</evidence>
<feature type="signal peptide" evidence="2">
    <location>
        <begin position="1"/>
        <end position="22"/>
    </location>
</feature>
<dbReference type="GO" id="GO:0062129">
    <property type="term" value="C:chitin-based extracellular matrix"/>
    <property type="evidence" value="ECO:0007669"/>
    <property type="project" value="TreeGrafter"/>
</dbReference>
<feature type="non-terminal residue" evidence="3">
    <location>
        <position position="1"/>
    </location>
</feature>
<comment type="caution">
    <text evidence="3">The sequence shown here is derived from an EMBL/GenBank/DDBJ whole genome shotgun (WGS) entry which is preliminary data.</text>
</comment>
<evidence type="ECO:0000313" key="4">
    <source>
        <dbReference type="Proteomes" id="UP000288716"/>
    </source>
</evidence>
<reference evidence="3 4" key="1">
    <citation type="journal article" date="2018" name="Gigascience">
        <title>Genomes of trombidid mites reveal novel predicted allergens and laterally-transferred genes associated with secondary metabolism.</title>
        <authorList>
            <person name="Dong X."/>
            <person name="Chaisiri K."/>
            <person name="Xia D."/>
            <person name="Armstrong S.D."/>
            <person name="Fang Y."/>
            <person name="Donnelly M.J."/>
            <person name="Kadowaki T."/>
            <person name="McGarry J.W."/>
            <person name="Darby A.C."/>
            <person name="Makepeace B.L."/>
        </authorList>
    </citation>
    <scope>NUCLEOTIDE SEQUENCE [LARGE SCALE GENOMIC DNA]</scope>
    <source>
        <strain evidence="3">UoL-UT</strain>
    </source>
</reference>
<evidence type="ECO:0000313" key="3">
    <source>
        <dbReference type="EMBL" id="RWS26422.1"/>
    </source>
</evidence>
<protein>
    <submittedName>
        <fullName evidence="3">Cuticle protein 16.8-like protein</fullName>
    </submittedName>
</protein>
<gene>
    <name evidence="3" type="ORF">B4U80_08244</name>
</gene>
<dbReference type="InterPro" id="IPR000618">
    <property type="entry name" value="Insect_cuticle"/>
</dbReference>
<dbReference type="EMBL" id="NCKV01002770">
    <property type="protein sequence ID" value="RWS26422.1"/>
    <property type="molecule type" value="Genomic_DNA"/>
</dbReference>